<dbReference type="Gene3D" id="3.30.70.270">
    <property type="match status" value="1"/>
</dbReference>
<dbReference type="SMART" id="SM00267">
    <property type="entry name" value="GGDEF"/>
    <property type="match status" value="1"/>
</dbReference>
<evidence type="ECO:0000313" key="3">
    <source>
        <dbReference type="EMBL" id="MCB5492485.1"/>
    </source>
</evidence>
<dbReference type="Pfam" id="PF00990">
    <property type="entry name" value="GGDEF"/>
    <property type="match status" value="1"/>
</dbReference>
<proteinExistence type="predicted"/>
<feature type="domain" description="GGDEF" evidence="2">
    <location>
        <begin position="265"/>
        <end position="398"/>
    </location>
</feature>
<keyword evidence="1" id="KW-0472">Membrane</keyword>
<dbReference type="PROSITE" id="PS50887">
    <property type="entry name" value="GGDEF"/>
    <property type="match status" value="1"/>
</dbReference>
<sequence length="402" mass="47084">MKKGMLKGQRRKLLFTVIFIMILTVSLNMIAFIWFQLRVYHMTFQQEFVYVKEIQELSVRFFVTIVTGLILLAGMICSELYQVYKMTEEKHRRLEALNGVFQLTLQKTKDIPFEVDMKQKRILLYGDMENECEKHYSLDRIHPSEMVKAGYICEEGLTQYEKLYFSIMEEKECEPVVLPVQYGGKRGWIRSRTIINGKEKNKKIIGVLENYDEQKEKEAEIEHHLKNINKIQKASQRDFLTGVYNREGLIQNIEKALKEDKNKQGVDAFFILDLDHFKEINDFLGHGTGDQVLQNTAKILDQCFRKEDIVGRLGGDEFVLLIRRINRIEAVHRMAKRLNESLCNTYEKDGQRIQISASIGIALGQAETESFEKLYEKADEALYEVKREQKNGYKIYEGQSRV</sequence>
<name>A0A6N3E278_MEDGN</name>
<dbReference type="PANTHER" id="PTHR46663:SF2">
    <property type="entry name" value="GGDEF DOMAIN-CONTAINING PROTEIN"/>
    <property type="match status" value="1"/>
</dbReference>
<accession>A0A6N3E278</accession>
<organism evidence="4">
    <name type="scientific">Mediterraneibacter gnavus</name>
    <name type="common">Ruminococcus gnavus</name>
    <dbReference type="NCBI Taxonomy" id="33038"/>
    <lineage>
        <taxon>Bacteria</taxon>
        <taxon>Bacillati</taxon>
        <taxon>Bacillota</taxon>
        <taxon>Clostridia</taxon>
        <taxon>Lachnospirales</taxon>
        <taxon>Lachnospiraceae</taxon>
        <taxon>Mediterraneibacter</taxon>
    </lineage>
</organism>
<evidence type="ECO:0000313" key="4">
    <source>
        <dbReference type="EMBL" id="VYU33769.1"/>
    </source>
</evidence>
<reference evidence="4" key="1">
    <citation type="submission" date="2019-11" db="EMBL/GenBank/DDBJ databases">
        <authorList>
            <person name="Feng L."/>
        </authorList>
    </citation>
    <scope>NUCLEOTIDE SEQUENCE</scope>
    <source>
        <strain evidence="4">RgnavusLFYP36</strain>
    </source>
</reference>
<keyword evidence="4" id="KW-0548">Nucleotidyltransferase</keyword>
<gene>
    <name evidence="4" type="primary">adrA</name>
    <name evidence="3" type="ORF">LIQ10_01855</name>
    <name evidence="4" type="ORF">RGLFYP36_01212</name>
</gene>
<keyword evidence="1" id="KW-0812">Transmembrane</keyword>
<dbReference type="RefSeq" id="WP_226971238.1">
    <property type="nucleotide sequence ID" value="NZ_CABHNE010000062.1"/>
</dbReference>
<evidence type="ECO:0000259" key="2">
    <source>
        <dbReference type="PROSITE" id="PS50887"/>
    </source>
</evidence>
<dbReference type="InterPro" id="IPR043128">
    <property type="entry name" value="Rev_trsase/Diguanyl_cyclase"/>
</dbReference>
<reference evidence="3" key="2">
    <citation type="submission" date="2021-10" db="EMBL/GenBank/DDBJ databases">
        <title>Collection of gut derived symbiotic bacterial strains cultured from healthy donors.</title>
        <authorList>
            <person name="Lin H."/>
            <person name="Littmann E."/>
            <person name="Claire K."/>
            <person name="Pamer E."/>
        </authorList>
    </citation>
    <scope>NUCLEOTIDE SEQUENCE</scope>
    <source>
        <strain evidence="3">MSK.23.4</strain>
    </source>
</reference>
<keyword evidence="4" id="KW-0808">Transferase</keyword>
<dbReference type="EMBL" id="CACRUU010000075">
    <property type="protein sequence ID" value="VYU33769.1"/>
    <property type="molecule type" value="Genomic_DNA"/>
</dbReference>
<keyword evidence="1" id="KW-1133">Transmembrane helix</keyword>
<feature type="transmembrane region" description="Helical" evidence="1">
    <location>
        <begin position="57"/>
        <end position="84"/>
    </location>
</feature>
<dbReference type="EC" id="2.7.7.65" evidence="4"/>
<dbReference type="InterPro" id="IPR029787">
    <property type="entry name" value="Nucleotide_cyclase"/>
</dbReference>
<dbReference type="FunFam" id="3.30.70.270:FF:000001">
    <property type="entry name" value="Diguanylate cyclase domain protein"/>
    <property type="match status" value="1"/>
</dbReference>
<dbReference type="EMBL" id="JAJBNC010000002">
    <property type="protein sequence ID" value="MCB5492485.1"/>
    <property type="molecule type" value="Genomic_DNA"/>
</dbReference>
<feature type="transmembrane region" description="Helical" evidence="1">
    <location>
        <begin position="12"/>
        <end position="37"/>
    </location>
</feature>
<dbReference type="NCBIfam" id="TIGR00254">
    <property type="entry name" value="GGDEF"/>
    <property type="match status" value="1"/>
</dbReference>
<protein>
    <submittedName>
        <fullName evidence="3">GGDEF domain-containing protein</fullName>
    </submittedName>
    <submittedName>
        <fullName evidence="4">Putative diguanylate cyclase AdrA</fullName>
        <ecNumber evidence="4">2.7.7.65</ecNumber>
    </submittedName>
</protein>
<dbReference type="SUPFAM" id="SSF55073">
    <property type="entry name" value="Nucleotide cyclase"/>
    <property type="match status" value="1"/>
</dbReference>
<evidence type="ECO:0000256" key="1">
    <source>
        <dbReference type="SAM" id="Phobius"/>
    </source>
</evidence>
<dbReference type="InterPro" id="IPR000160">
    <property type="entry name" value="GGDEF_dom"/>
</dbReference>
<dbReference type="PANTHER" id="PTHR46663">
    <property type="entry name" value="DIGUANYLATE CYCLASE DGCT-RELATED"/>
    <property type="match status" value="1"/>
</dbReference>
<dbReference type="AlphaFoldDB" id="A0A6N3E278"/>
<dbReference type="CDD" id="cd01949">
    <property type="entry name" value="GGDEF"/>
    <property type="match status" value="1"/>
</dbReference>
<dbReference type="InterPro" id="IPR052163">
    <property type="entry name" value="DGC-Regulatory_Protein"/>
</dbReference>
<dbReference type="Proteomes" id="UP001297422">
    <property type="component" value="Unassembled WGS sequence"/>
</dbReference>
<dbReference type="GO" id="GO:0052621">
    <property type="term" value="F:diguanylate cyclase activity"/>
    <property type="evidence" value="ECO:0007669"/>
    <property type="project" value="UniProtKB-EC"/>
</dbReference>